<reference evidence="2 3" key="1">
    <citation type="submission" date="2020-01" db="EMBL/GenBank/DDBJ databases">
        <title>Vast differences in strain-level diversity in the gut microbiota of two closely related honey bee species.</title>
        <authorList>
            <person name="Ellegaard K.M."/>
            <person name="Suenami S."/>
            <person name="Miyazaki R."/>
            <person name="Engel P."/>
        </authorList>
    </citation>
    <scope>NUCLEOTIDE SEQUENCE [LARGE SCALE GENOMIC DNA]</scope>
    <source>
        <strain evidence="2 3">ESL0416</strain>
    </source>
</reference>
<dbReference type="InterPro" id="IPR042070">
    <property type="entry name" value="PucR_C-HTH_sf"/>
</dbReference>
<accession>A0ABX8WCD9</accession>
<evidence type="ECO:0000313" key="2">
    <source>
        <dbReference type="EMBL" id="QYN53447.1"/>
    </source>
</evidence>
<proteinExistence type="predicted"/>
<keyword evidence="3" id="KW-1185">Reference proteome</keyword>
<gene>
    <name evidence="2" type="ORF">GYM71_08475</name>
</gene>
<dbReference type="InterPro" id="IPR025736">
    <property type="entry name" value="PucR_C-HTH_dom"/>
</dbReference>
<name>A0ABX8WCD9_9LACO</name>
<dbReference type="EMBL" id="CP048268">
    <property type="protein sequence ID" value="QYN53447.1"/>
    <property type="molecule type" value="Genomic_DNA"/>
</dbReference>
<feature type="domain" description="PucR C-terminal helix-turn-helix" evidence="1">
    <location>
        <begin position="151"/>
        <end position="204"/>
    </location>
</feature>
<evidence type="ECO:0000259" key="1">
    <source>
        <dbReference type="Pfam" id="PF13556"/>
    </source>
</evidence>
<evidence type="ECO:0000313" key="3">
    <source>
        <dbReference type="Proteomes" id="UP000826550"/>
    </source>
</evidence>
<dbReference type="RefSeq" id="WP_220220138.1">
    <property type="nucleotide sequence ID" value="NZ_CP048268.1"/>
</dbReference>
<protein>
    <submittedName>
        <fullName evidence="2">PucR family transcriptional regulator</fullName>
    </submittedName>
</protein>
<dbReference type="Proteomes" id="UP000826550">
    <property type="component" value="Chromosome"/>
</dbReference>
<sequence length="238" mass="27304">MLDKFMHEWLYVSDYDVPVANNGFDGRAKMNGVDLDVKYLAMVVSSVTNLPEWRLAFDLDKNNRVYVMRPKQESKFLTSLPKETSVGIGKRHFDLSGSIKEALFALLLSNKFDSIVHYDEVANMYSIVHSSLDYPDVRKKLSQLDEDTQLTLWLYTKKQATLSSLAHILMVHPKTIEYRLEKIRQATQLNPKVGIDLLPLTVAYLKEKTENLGILETELQSFSDDMLPRDRTISVSLD</sequence>
<dbReference type="Pfam" id="PF13556">
    <property type="entry name" value="HTH_30"/>
    <property type="match status" value="1"/>
</dbReference>
<organism evidence="2 3">
    <name type="scientific">Lactobacillus panisapium</name>
    <dbReference type="NCBI Taxonomy" id="2012495"/>
    <lineage>
        <taxon>Bacteria</taxon>
        <taxon>Bacillati</taxon>
        <taxon>Bacillota</taxon>
        <taxon>Bacilli</taxon>
        <taxon>Lactobacillales</taxon>
        <taxon>Lactobacillaceae</taxon>
        <taxon>Lactobacillus</taxon>
    </lineage>
</organism>
<dbReference type="Gene3D" id="1.10.10.2840">
    <property type="entry name" value="PucR C-terminal helix-turn-helix domain"/>
    <property type="match status" value="1"/>
</dbReference>